<comment type="caution">
    <text evidence="4">The sequence shown here is derived from an EMBL/GenBank/DDBJ whole genome shotgun (WGS) entry which is preliminary data.</text>
</comment>
<keyword evidence="5" id="KW-1185">Reference proteome</keyword>
<feature type="region of interest" description="Disordered" evidence="3">
    <location>
        <begin position="63"/>
        <end position="84"/>
    </location>
</feature>
<name>A0A8J4UVL0_9MYCE</name>
<dbReference type="PANTHER" id="PTHR11875">
    <property type="entry name" value="TESTIS-SPECIFIC Y-ENCODED PROTEIN"/>
    <property type="match status" value="1"/>
</dbReference>
<comment type="similarity">
    <text evidence="1 2">Belongs to the nucleosome assembly protein (NAP) family.</text>
</comment>
<dbReference type="GO" id="GO:0005634">
    <property type="term" value="C:nucleus"/>
    <property type="evidence" value="ECO:0007669"/>
    <property type="project" value="InterPro"/>
</dbReference>
<dbReference type="InterPro" id="IPR037231">
    <property type="entry name" value="NAP-like_sf"/>
</dbReference>
<evidence type="ECO:0000313" key="4">
    <source>
        <dbReference type="EMBL" id="KAF2076681.1"/>
    </source>
</evidence>
<proteinExistence type="inferred from homology"/>
<feature type="region of interest" description="Disordered" evidence="3">
    <location>
        <begin position="267"/>
        <end position="313"/>
    </location>
</feature>
<evidence type="ECO:0008006" key="6">
    <source>
        <dbReference type="Google" id="ProtNLM"/>
    </source>
</evidence>
<gene>
    <name evidence="4" type="ORF">CYY_001994</name>
</gene>
<dbReference type="OrthoDB" id="19405at2759"/>
<organism evidence="4 5">
    <name type="scientific">Polysphondylium violaceum</name>
    <dbReference type="NCBI Taxonomy" id="133409"/>
    <lineage>
        <taxon>Eukaryota</taxon>
        <taxon>Amoebozoa</taxon>
        <taxon>Evosea</taxon>
        <taxon>Eumycetozoa</taxon>
        <taxon>Dictyostelia</taxon>
        <taxon>Dictyosteliales</taxon>
        <taxon>Dictyosteliaceae</taxon>
        <taxon>Polysphondylium</taxon>
    </lineage>
</organism>
<evidence type="ECO:0000256" key="3">
    <source>
        <dbReference type="SAM" id="MobiDB-lite"/>
    </source>
</evidence>
<dbReference type="EMBL" id="AJWJ01000052">
    <property type="protein sequence ID" value="KAF2076681.1"/>
    <property type="molecule type" value="Genomic_DNA"/>
</dbReference>
<dbReference type="InterPro" id="IPR002164">
    <property type="entry name" value="NAP_family"/>
</dbReference>
<reference evidence="4" key="1">
    <citation type="submission" date="2020-01" db="EMBL/GenBank/DDBJ databases">
        <title>Development of genomics and gene disruption for Polysphondylium violaceum indicates a role for the polyketide synthase stlB in stalk morphogenesis.</title>
        <authorList>
            <person name="Narita B."/>
            <person name="Kawabe Y."/>
            <person name="Kin K."/>
            <person name="Saito T."/>
            <person name="Gibbs R."/>
            <person name="Kuspa A."/>
            <person name="Muzny D."/>
            <person name="Queller D."/>
            <person name="Richards S."/>
            <person name="Strassman J."/>
            <person name="Sucgang R."/>
            <person name="Worley K."/>
            <person name="Schaap P."/>
        </authorList>
    </citation>
    <scope>NUCLEOTIDE SEQUENCE</scope>
    <source>
        <strain evidence="4">QSvi11</strain>
    </source>
</reference>
<accession>A0A8J4UVL0</accession>
<dbReference type="Proteomes" id="UP000695562">
    <property type="component" value="Unassembled WGS sequence"/>
</dbReference>
<protein>
    <recommendedName>
        <fullName evidence="6">Nucleosome assembly protein</fullName>
    </recommendedName>
</protein>
<feature type="compositionally biased region" description="Basic and acidic residues" evidence="3">
    <location>
        <begin position="68"/>
        <end position="82"/>
    </location>
</feature>
<evidence type="ECO:0000256" key="2">
    <source>
        <dbReference type="RuleBase" id="RU003876"/>
    </source>
</evidence>
<evidence type="ECO:0000313" key="5">
    <source>
        <dbReference type="Proteomes" id="UP000695562"/>
    </source>
</evidence>
<feature type="compositionally biased region" description="Acidic residues" evidence="3">
    <location>
        <begin position="270"/>
        <end position="290"/>
    </location>
</feature>
<evidence type="ECO:0000256" key="1">
    <source>
        <dbReference type="ARBA" id="ARBA00009947"/>
    </source>
</evidence>
<sequence>MSDEVIDVSPIQSTEVLKRVNALLSLQDKTQDICDQMEKEIEEIKKKYGKLMEPLFEKRGQIVSGSHEPTEEETKAKEEHSIEGLTSDASIKGIPNFWLNVLRNDPEFGLIIQESDIEPLSFLSNIVFVDNETDDEEKESFTVEFHFNENEFFTNSVIKKTFDFSEEAMVIENTPIQFKEGKNFTIKKVSKSVKAKGKGKKPASSTKIVEEKVPGFFADFLCPSANEDEIDELNEIQNEFCAKLREIILPNAILFFLGRTEEFTQGYGDEGYDFDEDFDDEEDDDDEDDDAPPKKGGRASNPAIPNNPECKQQ</sequence>
<dbReference type="Gene3D" id="1.20.5.1500">
    <property type="match status" value="1"/>
</dbReference>
<dbReference type="SUPFAM" id="SSF143113">
    <property type="entry name" value="NAP-like"/>
    <property type="match status" value="1"/>
</dbReference>
<dbReference type="Pfam" id="PF00956">
    <property type="entry name" value="NAP"/>
    <property type="match status" value="1"/>
</dbReference>
<dbReference type="AlphaFoldDB" id="A0A8J4UVL0"/>
<dbReference type="Gene3D" id="3.30.1120.90">
    <property type="entry name" value="Nucleosome assembly protein"/>
    <property type="match status" value="1"/>
</dbReference>
<dbReference type="GO" id="GO:0006334">
    <property type="term" value="P:nucleosome assembly"/>
    <property type="evidence" value="ECO:0007669"/>
    <property type="project" value="InterPro"/>
</dbReference>